<evidence type="ECO:0000313" key="4">
    <source>
        <dbReference type="Proteomes" id="UP000664288"/>
    </source>
</evidence>
<feature type="region of interest" description="Disordered" evidence="1">
    <location>
        <begin position="752"/>
        <end position="792"/>
    </location>
</feature>
<reference evidence="3 4" key="1">
    <citation type="submission" date="2021-03" db="EMBL/GenBank/DDBJ databases">
        <title>Whole genome sequence of Jiella sp. MQZ13P-4.</title>
        <authorList>
            <person name="Tuo L."/>
        </authorList>
    </citation>
    <scope>NUCLEOTIDE SEQUENCE [LARGE SCALE GENOMIC DNA]</scope>
    <source>
        <strain evidence="3 4">MQZ13P-4</strain>
    </source>
</reference>
<keyword evidence="4" id="KW-1185">Reference proteome</keyword>
<dbReference type="Gene3D" id="3.20.20.70">
    <property type="entry name" value="Aldolase class I"/>
    <property type="match status" value="1"/>
</dbReference>
<dbReference type="Pfam" id="PF00724">
    <property type="entry name" value="Oxidored_FMN"/>
    <property type="match status" value="1"/>
</dbReference>
<proteinExistence type="predicted"/>
<evidence type="ECO:0000313" key="3">
    <source>
        <dbReference type="EMBL" id="MBO0902243.1"/>
    </source>
</evidence>
<protein>
    <submittedName>
        <fullName evidence="3">Bifunctional salicylyl-CoA 5-hydroxylase/oxidoreductase</fullName>
    </submittedName>
</protein>
<dbReference type="RefSeq" id="WP_207348886.1">
    <property type="nucleotide sequence ID" value="NZ_JAFMPY010000001.1"/>
</dbReference>
<evidence type="ECO:0000259" key="2">
    <source>
        <dbReference type="Pfam" id="PF00724"/>
    </source>
</evidence>
<gene>
    <name evidence="3" type="ORF">J1C47_01195</name>
</gene>
<evidence type="ECO:0000256" key="1">
    <source>
        <dbReference type="SAM" id="MobiDB-lite"/>
    </source>
</evidence>
<dbReference type="SUPFAM" id="SSF51395">
    <property type="entry name" value="FMN-linked oxidoreductases"/>
    <property type="match status" value="1"/>
</dbReference>
<dbReference type="InterPro" id="IPR036188">
    <property type="entry name" value="FAD/NAD-bd_sf"/>
</dbReference>
<dbReference type="Proteomes" id="UP000664288">
    <property type="component" value="Unassembled WGS sequence"/>
</dbReference>
<dbReference type="Gene3D" id="3.30.9.20">
    <property type="match status" value="1"/>
</dbReference>
<dbReference type="InterPro" id="IPR013785">
    <property type="entry name" value="Aldolase_TIM"/>
</dbReference>
<dbReference type="EMBL" id="JAFMPY010000001">
    <property type="protein sequence ID" value="MBO0902243.1"/>
    <property type="molecule type" value="Genomic_DNA"/>
</dbReference>
<dbReference type="SUPFAM" id="SSF51905">
    <property type="entry name" value="FAD/NAD(P)-binding domain"/>
    <property type="match status" value="1"/>
</dbReference>
<dbReference type="Gene3D" id="3.50.50.60">
    <property type="entry name" value="FAD/NAD(P)-binding domain"/>
    <property type="match status" value="1"/>
</dbReference>
<dbReference type="InterPro" id="IPR044152">
    <property type="entry name" value="YqjM-like"/>
</dbReference>
<accession>A0ABS3IZU2</accession>
<comment type="caution">
    <text evidence="3">The sequence shown here is derived from an EMBL/GenBank/DDBJ whole genome shotgun (WGS) entry which is preliminary data.</text>
</comment>
<organism evidence="3 4">
    <name type="scientific">Jiella sonneratiae</name>
    <dbReference type="NCBI Taxonomy" id="2816856"/>
    <lineage>
        <taxon>Bacteria</taxon>
        <taxon>Pseudomonadati</taxon>
        <taxon>Pseudomonadota</taxon>
        <taxon>Alphaproteobacteria</taxon>
        <taxon>Hyphomicrobiales</taxon>
        <taxon>Aurantimonadaceae</taxon>
        <taxon>Jiella</taxon>
    </lineage>
</organism>
<dbReference type="CDD" id="cd02932">
    <property type="entry name" value="OYE_YqiM_FMN"/>
    <property type="match status" value="1"/>
</dbReference>
<sequence length="792" mass="90029">MRITVIGGGPGGLYFALLTRKRRPDWQVAVYEQNLADDTFGFGVVFSDETLHEFLSRDRRSFERIRGEFAYWDDVAIHKQGTEMRCAGNGFAGISRMKLLNILQQRCREEGVEMHFGVCVPPEEIATRFAGSDVVVAADGVNSRIREHFRESFRPEVAIKSNRFCWMGSTRPMEEFNYFFRETEHGIICAHTYQYETGRSTWIFEMDDGCWRGHGFDRMDEERSKALLEQLYAGELQGHGLLLNRSNWRQFPRIFCQNWSHRNIVLLGDAKASAHYSIGSGTKLAMECAIALSDAVVEHGEAGVEQAFAAYEGERRAPCQIIQHKADVSLAWFEHMNRSWDMEPEQFAMVVMCRAKSITYDNLMVRDPGFVEKVDTAFYERLFRETGEDYRNTRPTPMFTRFKLRDMVVENRVVMSPMAQYSADGEGNLTDWHFVHYTSHALGGAGMVFVEMTCPSADARITPGCPGLWTDEHEAQFKRIVDFVHAHSKTRMVMQLGHAGRKGSTQLGWQKMDAPLEDKAKNWPLFSASDIPYMAGVSDTPKALDRADMDRIRADFVQATERAERAGFDMVELHCAHGYLLASFLSPLTNRRTDEYGGPIENRLRFPLEVFAAMRAVWPAEKPMSVRVSASDWAEGGISEADTIAISEAFAEAGCDLIDVSAGQTVAEQKPVYGRMFQVAFAEAIRNVPKLSVMAVGAITEAAQVNTILHTRRADLVALGRPHLWNPYFTREASAWYDARNQHWPKQYLAGRDQAHRELSKKRGQEMDLRRKARPRPHELDEPSAERREAAE</sequence>
<feature type="domain" description="NADH:flavin oxidoreductase/NADH oxidase N-terminal" evidence="2">
    <location>
        <begin position="398"/>
        <end position="733"/>
    </location>
</feature>
<dbReference type="InterPro" id="IPR001155">
    <property type="entry name" value="OxRdtase_FMN_N"/>
</dbReference>
<name>A0ABS3IZU2_9HYPH</name>
<dbReference type="PANTHER" id="PTHR43303:SF3">
    <property type="entry name" value="BLR3436 PROTEIN"/>
    <property type="match status" value="1"/>
</dbReference>
<feature type="compositionally biased region" description="Basic and acidic residues" evidence="1">
    <location>
        <begin position="753"/>
        <end position="792"/>
    </location>
</feature>
<dbReference type="PANTHER" id="PTHR43303">
    <property type="entry name" value="NADPH DEHYDROGENASE C23G7.10C-RELATED"/>
    <property type="match status" value="1"/>
</dbReference>